<comment type="similarity">
    <text evidence="1">Belongs to the GST superfamily. NadH family.</text>
</comment>
<reference evidence="4 5" key="1">
    <citation type="submission" date="2017-02" db="EMBL/GenBank/DDBJ databases">
        <title>Genomic diversity within the haloalkaliphilic genus Thioalkalivibrio.</title>
        <authorList>
            <person name="Ahn A.-C."/>
            <person name="Meier-Kolthoff J."/>
            <person name="Overmars L."/>
            <person name="Richter M."/>
            <person name="Woyke T."/>
            <person name="Sorokin D.Y."/>
            <person name="Muyzer G."/>
        </authorList>
    </citation>
    <scope>NUCLEOTIDE SEQUENCE [LARGE SCALE GENOMIC DNA]</scope>
    <source>
        <strain evidence="4 5">ALJD</strain>
    </source>
</reference>
<comment type="catalytic activity">
    <reaction evidence="1">
        <text>2-hydroxychromene-2-carboxylate = (3E)-4-(2-hydroxyphenyl)-2-oxobut-3-enoate</text>
        <dbReference type="Rhea" id="RHEA:27401"/>
        <dbReference type="ChEBI" id="CHEBI:59350"/>
        <dbReference type="ChEBI" id="CHEBI:59353"/>
        <dbReference type="EC" id="5.99.1.4"/>
    </reaction>
</comment>
<evidence type="ECO:0000256" key="2">
    <source>
        <dbReference type="PIRSR" id="PIRSR006386-1"/>
    </source>
</evidence>
<dbReference type="OrthoDB" id="5244108at2"/>
<dbReference type="InterPro" id="IPR014440">
    <property type="entry name" value="HCCAis_GSTk"/>
</dbReference>
<dbReference type="EC" id="5.99.1.4" evidence="1"/>
<dbReference type="PANTHER" id="PTHR42943">
    <property type="entry name" value="GLUTATHIONE S-TRANSFERASE KAPPA"/>
    <property type="match status" value="1"/>
</dbReference>
<dbReference type="Pfam" id="PF01323">
    <property type="entry name" value="DSBA"/>
    <property type="match status" value="1"/>
</dbReference>
<evidence type="ECO:0000259" key="3">
    <source>
        <dbReference type="Pfam" id="PF01323"/>
    </source>
</evidence>
<dbReference type="Gene3D" id="3.40.30.10">
    <property type="entry name" value="Glutaredoxin"/>
    <property type="match status" value="1"/>
</dbReference>
<feature type="domain" description="DSBA-like thioredoxin" evidence="3">
    <location>
        <begin position="10"/>
        <end position="196"/>
    </location>
</feature>
<dbReference type="PIRSF" id="PIRSF006386">
    <property type="entry name" value="HCCAis_GSTk"/>
    <property type="match status" value="1"/>
</dbReference>
<name>A0A1V3NCU5_9GAMM</name>
<dbReference type="STRING" id="108003.B1C78_14540"/>
<dbReference type="InterPro" id="IPR001853">
    <property type="entry name" value="DSBA-like_thioredoxin_dom"/>
</dbReference>
<dbReference type="InterPro" id="IPR036249">
    <property type="entry name" value="Thioredoxin-like_sf"/>
</dbReference>
<gene>
    <name evidence="4" type="ORF">B1C78_14540</name>
</gene>
<accession>A0A1V3NCU5</accession>
<dbReference type="GO" id="GO:1901170">
    <property type="term" value="P:naphthalene catabolic process"/>
    <property type="evidence" value="ECO:0007669"/>
    <property type="project" value="InterPro"/>
</dbReference>
<dbReference type="InterPro" id="IPR051924">
    <property type="entry name" value="GST_Kappa/NadH"/>
</dbReference>
<evidence type="ECO:0000256" key="1">
    <source>
        <dbReference type="PIRNR" id="PIRNR006386"/>
    </source>
</evidence>
<evidence type="ECO:0000313" key="5">
    <source>
        <dbReference type="Proteomes" id="UP000189462"/>
    </source>
</evidence>
<dbReference type="Proteomes" id="UP000189462">
    <property type="component" value="Unassembled WGS sequence"/>
</dbReference>
<dbReference type="GO" id="GO:0018845">
    <property type="term" value="F:2-hydroxychromene-2-carboxylate isomerase activity"/>
    <property type="evidence" value="ECO:0007669"/>
    <property type="project" value="UniProtKB-UniRule"/>
</dbReference>
<sequence>MQAHCDPTDTVEIWFDFASNYSHISVMRVEDLAHRCGVTVVWRPFLLGPIFKEMGWETSPFVVYESMGRYMWRDMERQCAKYDVPWKKPSVFPRSSTLPTRIALLGSDEPWIGEFCREVMRMNFLHDLEIDDAVAMQSLLNRLGLAGEQLIRQAKQAESKNVLRQQIERARELGIFGAPTFFRGREMFWGNDRLDDAIAFVAQRRAVSE</sequence>
<feature type="active site" description="Nucleophile" evidence="2">
    <location>
        <position position="19"/>
    </location>
</feature>
<comment type="caution">
    <text evidence="4">The sequence shown here is derived from an EMBL/GenBank/DDBJ whole genome shotgun (WGS) entry which is preliminary data.</text>
</comment>
<dbReference type="AlphaFoldDB" id="A0A1V3NCU5"/>
<dbReference type="GO" id="GO:0006749">
    <property type="term" value="P:glutathione metabolic process"/>
    <property type="evidence" value="ECO:0007669"/>
    <property type="project" value="TreeGrafter"/>
</dbReference>
<dbReference type="GO" id="GO:0004602">
    <property type="term" value="F:glutathione peroxidase activity"/>
    <property type="evidence" value="ECO:0007669"/>
    <property type="project" value="TreeGrafter"/>
</dbReference>
<dbReference type="EMBL" id="MVBK01000099">
    <property type="protein sequence ID" value="OOG22682.1"/>
    <property type="molecule type" value="Genomic_DNA"/>
</dbReference>
<protein>
    <recommendedName>
        <fullName evidence="1">2-hydroxychromene-2-carboxylate isomerase</fullName>
        <ecNumber evidence="1">5.99.1.4</ecNumber>
    </recommendedName>
</protein>
<dbReference type="PANTHER" id="PTHR42943:SF2">
    <property type="entry name" value="GLUTATHIONE S-TRANSFERASE KAPPA 1"/>
    <property type="match status" value="1"/>
</dbReference>
<dbReference type="GO" id="GO:0004364">
    <property type="term" value="F:glutathione transferase activity"/>
    <property type="evidence" value="ECO:0007669"/>
    <property type="project" value="TreeGrafter"/>
</dbReference>
<dbReference type="InterPro" id="IPR044087">
    <property type="entry name" value="NahD-like"/>
</dbReference>
<dbReference type="CDD" id="cd03022">
    <property type="entry name" value="DsbA_HCCA_Iso"/>
    <property type="match status" value="1"/>
</dbReference>
<keyword evidence="1" id="KW-0413">Isomerase</keyword>
<evidence type="ECO:0000313" key="4">
    <source>
        <dbReference type="EMBL" id="OOG22682.1"/>
    </source>
</evidence>
<proteinExistence type="inferred from homology"/>
<dbReference type="SUPFAM" id="SSF52833">
    <property type="entry name" value="Thioredoxin-like"/>
    <property type="match status" value="1"/>
</dbReference>
<organism evidence="4 5">
    <name type="scientific">Thioalkalivibrio denitrificans</name>
    <dbReference type="NCBI Taxonomy" id="108003"/>
    <lineage>
        <taxon>Bacteria</taxon>
        <taxon>Pseudomonadati</taxon>
        <taxon>Pseudomonadota</taxon>
        <taxon>Gammaproteobacteria</taxon>
        <taxon>Chromatiales</taxon>
        <taxon>Ectothiorhodospiraceae</taxon>
        <taxon>Thioalkalivibrio</taxon>
    </lineage>
</organism>
<keyword evidence="5" id="KW-1185">Reference proteome</keyword>